<evidence type="ECO:0000313" key="2">
    <source>
        <dbReference type="Proteomes" id="UP000250429"/>
    </source>
</evidence>
<dbReference type="RefSeq" id="WP_055190005.1">
    <property type="nucleotide sequence ID" value="NZ_JBLVPC010000096.1"/>
</dbReference>
<dbReference type="EMBL" id="PRLC01000015">
    <property type="protein sequence ID" value="RAW58060.1"/>
    <property type="molecule type" value="Genomic_DNA"/>
</dbReference>
<protein>
    <submittedName>
        <fullName evidence="1">SqdX protein</fullName>
    </submittedName>
</protein>
<accession>A0A173ZK87</accession>
<organism evidence="1 2">
    <name type="scientific">Faecalibacterium hattorii</name>
    <dbReference type="NCBI Taxonomy" id="2935520"/>
    <lineage>
        <taxon>Bacteria</taxon>
        <taxon>Bacillati</taxon>
        <taxon>Bacillota</taxon>
        <taxon>Clostridia</taxon>
        <taxon>Eubacteriales</taxon>
        <taxon>Oscillospiraceae</taxon>
        <taxon>Faecalibacterium</taxon>
    </lineage>
</organism>
<dbReference type="Proteomes" id="UP000250429">
    <property type="component" value="Unassembled WGS sequence"/>
</dbReference>
<comment type="caution">
    <text evidence="1">The sequence shown here is derived from an EMBL/GenBank/DDBJ whole genome shotgun (WGS) entry which is preliminary data.</text>
</comment>
<dbReference type="AlphaFoldDB" id="A0A173ZK87"/>
<evidence type="ECO:0000313" key="1">
    <source>
        <dbReference type="EMBL" id="RAW58060.1"/>
    </source>
</evidence>
<reference evidence="1 2" key="1">
    <citation type="submission" date="2018-02" db="EMBL/GenBank/DDBJ databases">
        <title>Complete genome sequencing of Faecalibacterium prausnitzii strains isolated from the human gut.</title>
        <authorList>
            <person name="Fitzgerald B.C."/>
            <person name="Shkoporov A.N."/>
            <person name="Ross P.R."/>
            <person name="Hill C."/>
        </authorList>
    </citation>
    <scope>NUCLEOTIDE SEQUENCE [LARGE SCALE GENOMIC DNA]</scope>
    <source>
        <strain evidence="1 2">APC922/41-1</strain>
    </source>
</reference>
<keyword evidence="2" id="KW-1185">Reference proteome</keyword>
<gene>
    <name evidence="1" type="ORF">C4N23_10490</name>
</gene>
<dbReference type="OrthoDB" id="1861805at2"/>
<name>A0A173ZK87_9FIRM</name>
<sequence length="97" mass="11467">MTEDQRAKTKLALRRYGTRQWACSPANVGWRRAIERTMDYYQQTDPTRADLMRLRYFERRTEDDTIERLHIGRSTYQKAQTDLLSTVAVYAAQYGAL</sequence>
<proteinExistence type="predicted"/>